<sequence length="168" mass="19383">MTIQKIAEEYGVHYQTACRAYRKAMTLLKKPGQSPGIEVEVWTDVEATMRQDIERILITKRMVTTGVRKTMKVEWKQIWEDALENCTEEEFDMVAAGYAAVANRNRDWLLRPMGRYGRVGDRLAHYTQKLAFETTEKGDYTGFTRWLIDCGFDAEMGAGDASEDEPRR</sequence>
<dbReference type="GeneID" id="14297490"/>
<dbReference type="Proteomes" id="UP000002653">
    <property type="component" value="Segment"/>
</dbReference>
<reference evidence="1 2" key="1">
    <citation type="journal article" date="2012" name="Virus Genes">
        <title>Isolation and complete genome sequence of a bacteriophage lysing Tetrasphaera jenkinsii, a filamentous bacteria responsible for bulking in activated sludge.</title>
        <authorList>
            <person name="Petrovski S."/>
            <person name="Tillett D."/>
            <person name="Seviour R.J."/>
        </authorList>
    </citation>
    <scope>NUCLEOTIDE SEQUENCE [LARGE SCALE GENOMIC DNA]</scope>
</reference>
<protein>
    <submittedName>
        <fullName evidence="1">Uncharacterized protein</fullName>
    </submittedName>
</protein>
<evidence type="ECO:0000313" key="1">
    <source>
        <dbReference type="EMBL" id="ADX42585.1"/>
    </source>
</evidence>
<dbReference type="RefSeq" id="YP_007237977.1">
    <property type="nucleotide sequence ID" value="NC_019930.1"/>
</dbReference>
<name>G4W997_9CAUD</name>
<dbReference type="EMBL" id="HQ225832">
    <property type="protein sequence ID" value="ADX42585.1"/>
    <property type="molecule type" value="Genomic_DNA"/>
</dbReference>
<keyword evidence="2" id="KW-1185">Reference proteome</keyword>
<dbReference type="KEGG" id="vg:14297490"/>
<organism evidence="1 2">
    <name type="scientific">Tetrasphaera phage TJE1</name>
    <dbReference type="NCBI Taxonomy" id="981335"/>
    <lineage>
        <taxon>Viruses</taxon>
        <taxon>Duplodnaviria</taxon>
        <taxon>Heunggongvirae</taxon>
        <taxon>Uroviricota</taxon>
        <taxon>Caudoviricetes</taxon>
        <taxon>Tijeunavirus</taxon>
        <taxon>Tijeunavirus TJE1</taxon>
    </lineage>
</organism>
<proteinExistence type="predicted"/>
<evidence type="ECO:0000313" key="2">
    <source>
        <dbReference type="Proteomes" id="UP000002653"/>
    </source>
</evidence>
<accession>G4W997</accession>